<evidence type="ECO:0000313" key="2">
    <source>
        <dbReference type="EMBL" id="ADJ62333.1"/>
    </source>
</evidence>
<dbReference type="eggNOG" id="COG2165">
    <property type="taxonomic scope" value="Bacteria"/>
</dbReference>
<accession>D8IZZ6</accession>
<dbReference type="Pfam" id="PF04917">
    <property type="entry name" value="Shufflon_N"/>
    <property type="match status" value="1"/>
</dbReference>
<reference evidence="2 3" key="1">
    <citation type="submission" date="2010-04" db="EMBL/GenBank/DDBJ databases">
        <title>The genome of Herbaspirillum seropedicae SmR1, an endophytic, nitrogen-fixing, plant-growth promoting beta-Proteobacteria.</title>
        <authorList>
            <person name="Pedrosa F.O."/>
            <person name="Monteiro R.A."/>
            <person name="Wassem R."/>
            <person name="Cruz L.M."/>
            <person name="Ayub R.A."/>
            <person name="Colauto N.B."/>
            <person name="Fernandez M.A."/>
            <person name="Fungaro M.H.P."/>
            <person name="Grisard E.C."/>
            <person name="Hungria M."/>
            <person name="Madeira H.M.F."/>
            <person name="Nodari R.O."/>
            <person name="Osaku C.A."/>
            <person name="Petzl-Erler M.L."/>
            <person name="Terenzi H."/>
            <person name="Vieira L.G.E."/>
            <person name="Almeida M.I.M."/>
            <person name="Alves L.R."/>
            <person name="Arantes O.M.N."/>
            <person name="Balsanelli E."/>
            <person name="Barcellos F.G."/>
            <person name="Baura V.A."/>
            <person name="Binde D.R."/>
            <person name="Campo R.J."/>
            <person name="Chubatsu L.S."/>
            <person name="Chueire L.M.O."/>
            <person name="Ciferri R.R."/>
            <person name="Correa L.C."/>
            <person name="da Conceicao Silva J.L."/>
            <person name="Dabul A.N.G."/>
            <person name="Dambros B.P."/>
            <person name="Faoro H."/>
            <person name="Favetti A."/>
            <person name="Friedermann G."/>
            <person name="Furlaneto M.C."/>
            <person name="Gasques L.S."/>
            <person name="Gimenes C.C.T."/>
            <person name="Gioppo N.M.R."/>
            <person name="Glienke-Blanco C."/>
            <person name="Godoy L.P."/>
            <person name="Guerra M.P."/>
            <person name="Karp S."/>
            <person name="Kava-Cordeiro V."/>
            <person name="Margarido V.P."/>
            <person name="Mathioni S.M."/>
            <person name="Menck-Soares M.A."/>
            <person name="Murace N.K."/>
            <person name="Nicolas M.F."/>
            <person name="Oliveira C.E.C."/>
            <person name="Pagnan N.A.B."/>
            <person name="Pamphile J.A."/>
            <person name="Patussi E.V."/>
            <person name="Pereira L.F.P."/>
            <person name="Pereira-Ferrari L."/>
            <person name="Pinto F.G.S."/>
            <person name="Precoma C."/>
            <person name="Prioli A.J."/>
            <person name="Prioli S.M.A.P."/>
            <person name="Raittz R.T."/>
            <person name="Ramos H.J.O."/>
            <person name="Ribeiro E.M.S.F."/>
            <person name="Rigo L.U."/>
            <person name="Rocha C.L.M.S.C."/>
            <person name="Rocha S.N."/>
            <person name="Santos K."/>
            <person name="Satori D."/>
            <person name="Silva A.G."/>
            <person name="Simao R.C.G."/>
            <person name="Soares M.A.M."/>
            <person name="Souza E.M."/>
            <person name="Steffens M.B.R."/>
            <person name="Steindel M."/>
            <person name="Tadra-Sfeir M.Z."/>
            <person name="Takahashi E.K."/>
            <person name="Torres R.A."/>
            <person name="Valle J.S."/>
            <person name="Vernal J.I."/>
            <person name="Vilas-Boas L.A."/>
            <person name="Watanabe M.A.E."/>
            <person name="Weiss V.A."/>
            <person name="Yates M.A."/>
            <person name="Souza E.M."/>
        </authorList>
    </citation>
    <scope>NUCLEOTIDE SEQUENCE [LARGE SCALE GENOMIC DNA]</scope>
    <source>
        <strain evidence="2 3">SmR1</strain>
    </source>
</reference>
<keyword evidence="3" id="KW-1185">Reference proteome</keyword>
<dbReference type="Proteomes" id="UP000000329">
    <property type="component" value="Chromosome"/>
</dbReference>
<evidence type="ECO:0000259" key="1">
    <source>
        <dbReference type="Pfam" id="PF04917"/>
    </source>
</evidence>
<dbReference type="EMBL" id="CP002039">
    <property type="protein sequence ID" value="ADJ62333.1"/>
    <property type="molecule type" value="Genomic_DNA"/>
</dbReference>
<gene>
    <name evidence="2" type="primary">pilV</name>
    <name evidence="2" type="ordered locus">Hsero_0814</name>
</gene>
<name>D8IZZ6_HERSS</name>
<protein>
    <submittedName>
        <fullName evidence="2">Type IV prepilin PilV protein</fullName>
    </submittedName>
</protein>
<feature type="domain" description="Bacterial shufflon protein N-terminal" evidence="1">
    <location>
        <begin position="45"/>
        <end position="372"/>
    </location>
</feature>
<evidence type="ECO:0000313" key="3">
    <source>
        <dbReference type="Proteomes" id="UP000000329"/>
    </source>
</evidence>
<dbReference type="InterPro" id="IPR007001">
    <property type="entry name" value="Shufflon_N"/>
</dbReference>
<dbReference type="STRING" id="757424.Hsero_0814"/>
<dbReference type="AlphaFoldDB" id="D8IZZ6"/>
<dbReference type="OrthoDB" id="7220054at2"/>
<proteinExistence type="predicted"/>
<dbReference type="HOGENOM" id="CLU_584968_0_0_4"/>
<dbReference type="KEGG" id="hse:Hsero_0814"/>
<organism evidence="2 3">
    <name type="scientific">Herbaspirillum seropedicae (strain SmR1)</name>
    <dbReference type="NCBI Taxonomy" id="757424"/>
    <lineage>
        <taxon>Bacteria</taxon>
        <taxon>Pseudomonadati</taxon>
        <taxon>Pseudomonadota</taxon>
        <taxon>Betaproteobacteria</taxon>
        <taxon>Burkholderiales</taxon>
        <taxon>Oxalobacteraceae</taxon>
        <taxon>Herbaspirillum</taxon>
    </lineage>
</organism>
<sequence length="467" mass="47937">MNKIPSRLPPPAHRQRGIAMIEVLGALAVGAALVMGLSSVMDTSLEDVKGQQAAYHQSQIVAAAQKYIAANSASLQSALPAASSLMAVGVPQLIAGKFLATGTLTKNVYGQTPCLLIRQPDPAGAPGQFDALVVTSGGTPIPSKAIAMIAANAGPGGGYISTADPGNARGSNWSNSTAFYRSTTCAGGNNLSGGSADGGHLASNLFYDGPGQVAADFLYRNAVPGRPELNRMNTPIRMASNALVALGSSCLNSAGVAEAGMAIDSATRGLAVCGAAGVWTSPTQWKNPVASYASLPAAGNSVGDVRMVTGLSRAFTYNGSGWVALAVDQNGDLNVPATMTARNVRTTQNIVANGTIHADQDISTGGSVSADYDVNAAHAVNTVDLYAAHNVVTEGLQVNRWASSPAFSVGINYFVAGAPCHYSEWDPWEGTNHITFPVGTVVMDANYVPLICGADKTMRYANGTYTP</sequence>